<dbReference type="GO" id="GO:0031152">
    <property type="term" value="P:aggregation involved in sorocarp development"/>
    <property type="evidence" value="ECO:0000318"/>
    <property type="project" value="GO_Central"/>
</dbReference>
<feature type="transmembrane region" description="Helical" evidence="10">
    <location>
        <begin position="1235"/>
        <end position="1255"/>
    </location>
</feature>
<evidence type="ECO:0000256" key="4">
    <source>
        <dbReference type="ARBA" id="ARBA00022692"/>
    </source>
</evidence>
<feature type="transmembrane region" description="Helical" evidence="10">
    <location>
        <begin position="546"/>
        <end position="572"/>
    </location>
</feature>
<evidence type="ECO:0000256" key="3">
    <source>
        <dbReference type="ARBA" id="ARBA00022448"/>
    </source>
</evidence>
<dbReference type="GeneID" id="10503064"/>
<organism evidence="12 13">
    <name type="scientific">Dictyostelium purpureum</name>
    <name type="common">Slime mold</name>
    <dbReference type="NCBI Taxonomy" id="5786"/>
    <lineage>
        <taxon>Eukaryota</taxon>
        <taxon>Amoebozoa</taxon>
        <taxon>Evosea</taxon>
        <taxon>Eumycetozoa</taxon>
        <taxon>Dictyostelia</taxon>
        <taxon>Dictyosteliales</taxon>
        <taxon>Dictyosteliaceae</taxon>
        <taxon>Dictyostelium</taxon>
    </lineage>
</organism>
<dbReference type="Pfam" id="PF00005">
    <property type="entry name" value="ABC_tran"/>
    <property type="match status" value="2"/>
</dbReference>
<dbReference type="VEuPathDB" id="AmoebaDB:DICPUDRAFT_154132"/>
<feature type="transmembrane region" description="Helical" evidence="10">
    <location>
        <begin position="617"/>
        <end position="634"/>
    </location>
</feature>
<evidence type="ECO:0000313" key="12">
    <source>
        <dbReference type="EMBL" id="EGC33758.1"/>
    </source>
</evidence>
<keyword evidence="4 10" id="KW-0812">Transmembrane</keyword>
<evidence type="ECO:0000256" key="7">
    <source>
        <dbReference type="ARBA" id="ARBA00022840"/>
    </source>
</evidence>
<evidence type="ECO:0000256" key="8">
    <source>
        <dbReference type="ARBA" id="ARBA00022989"/>
    </source>
</evidence>
<dbReference type="Pfam" id="PF19055">
    <property type="entry name" value="ABC2_membrane_7"/>
    <property type="match status" value="1"/>
</dbReference>
<dbReference type="GO" id="GO:0031288">
    <property type="term" value="P:sorocarp morphogenesis"/>
    <property type="evidence" value="ECO:0000318"/>
    <property type="project" value="GO_Central"/>
</dbReference>
<keyword evidence="6" id="KW-0547">Nucleotide-binding</keyword>
<dbReference type="InterPro" id="IPR043926">
    <property type="entry name" value="ABCG_dom"/>
</dbReference>
<dbReference type="CDD" id="cd03233">
    <property type="entry name" value="ABCG_PDR_domain1"/>
    <property type="match status" value="1"/>
</dbReference>
<dbReference type="InterPro" id="IPR003593">
    <property type="entry name" value="AAA+_ATPase"/>
</dbReference>
<feature type="domain" description="ABC transporter" evidence="11">
    <location>
        <begin position="798"/>
        <end position="1041"/>
    </location>
</feature>
<gene>
    <name evidence="12" type="primary">ABCG11</name>
    <name evidence="12" type="ORF">DICPUDRAFT_154132</name>
</gene>
<dbReference type="InterPro" id="IPR013525">
    <property type="entry name" value="ABC2_TM"/>
</dbReference>
<evidence type="ECO:0000259" key="11">
    <source>
        <dbReference type="PROSITE" id="PS50893"/>
    </source>
</evidence>
<dbReference type="InterPro" id="IPR027417">
    <property type="entry name" value="P-loop_NTPase"/>
</dbReference>
<dbReference type="Gene3D" id="3.40.50.300">
    <property type="entry name" value="P-loop containing nucleotide triphosphate hydrolases"/>
    <property type="match status" value="2"/>
</dbReference>
<feature type="transmembrane region" description="Helical" evidence="10">
    <location>
        <begin position="1159"/>
        <end position="1178"/>
    </location>
</feature>
<dbReference type="PANTHER" id="PTHR19241">
    <property type="entry name" value="ATP-BINDING CASSETTE TRANSPORTER"/>
    <property type="match status" value="1"/>
</dbReference>
<feature type="transmembrane region" description="Helical" evidence="10">
    <location>
        <begin position="1199"/>
        <end position="1223"/>
    </location>
</feature>
<keyword evidence="13" id="KW-1185">Reference proteome</keyword>
<feature type="transmembrane region" description="Helical" evidence="10">
    <location>
        <begin position="1126"/>
        <end position="1147"/>
    </location>
</feature>
<proteinExistence type="inferred from homology"/>
<feature type="transmembrane region" description="Helical" evidence="10">
    <location>
        <begin position="1395"/>
        <end position="1418"/>
    </location>
</feature>
<evidence type="ECO:0000313" key="13">
    <source>
        <dbReference type="Proteomes" id="UP000001064"/>
    </source>
</evidence>
<dbReference type="Pfam" id="PF06422">
    <property type="entry name" value="PDR_CDR"/>
    <property type="match status" value="1"/>
</dbReference>
<evidence type="ECO:0000256" key="6">
    <source>
        <dbReference type="ARBA" id="ARBA00022741"/>
    </source>
</evidence>
<evidence type="ECO:0000256" key="1">
    <source>
        <dbReference type="ARBA" id="ARBA00004141"/>
    </source>
</evidence>
<dbReference type="SUPFAM" id="SSF52540">
    <property type="entry name" value="P-loop containing nucleoside triphosphate hydrolases"/>
    <property type="match status" value="2"/>
</dbReference>
<dbReference type="InterPro" id="IPR034001">
    <property type="entry name" value="ABCG_PDR_1"/>
</dbReference>
<name>F0ZQM9_DICPU</name>
<keyword evidence="3" id="KW-0813">Transport</keyword>
<protein>
    <recommendedName>
        <fullName evidence="11">ABC transporter domain-containing protein</fullName>
    </recommendedName>
</protein>
<dbReference type="KEGG" id="dpp:DICPUDRAFT_154132"/>
<feature type="domain" description="ABC transporter" evidence="11">
    <location>
        <begin position="111"/>
        <end position="363"/>
    </location>
</feature>
<accession>F0ZQM9</accession>
<dbReference type="GO" id="GO:0016887">
    <property type="term" value="F:ATP hydrolysis activity"/>
    <property type="evidence" value="ECO:0007669"/>
    <property type="project" value="InterPro"/>
</dbReference>
<dbReference type="SMART" id="SM00382">
    <property type="entry name" value="AAA"/>
    <property type="match status" value="2"/>
</dbReference>
<feature type="transmembrane region" description="Helical" evidence="10">
    <location>
        <begin position="513"/>
        <end position="534"/>
    </location>
</feature>
<evidence type="ECO:0000256" key="2">
    <source>
        <dbReference type="ARBA" id="ARBA00006012"/>
    </source>
</evidence>
<dbReference type="RefSeq" id="XP_003289724.1">
    <property type="nucleotide sequence ID" value="XM_003289676.1"/>
</dbReference>
<feature type="transmembrane region" description="Helical" evidence="10">
    <location>
        <begin position="472"/>
        <end position="493"/>
    </location>
</feature>
<keyword evidence="7" id="KW-0067">ATP-binding</keyword>
<dbReference type="Pfam" id="PF14510">
    <property type="entry name" value="ABC_trans_N"/>
    <property type="match status" value="1"/>
</dbReference>
<dbReference type="FunFam" id="3.40.50.300:FF:002175">
    <property type="entry name" value="ABC transporter G family member 9"/>
    <property type="match status" value="1"/>
</dbReference>
<dbReference type="GO" id="GO:0005524">
    <property type="term" value="F:ATP binding"/>
    <property type="evidence" value="ECO:0007669"/>
    <property type="project" value="UniProtKB-KW"/>
</dbReference>
<evidence type="ECO:0000256" key="10">
    <source>
        <dbReference type="SAM" id="Phobius"/>
    </source>
</evidence>
<evidence type="ECO:0000256" key="9">
    <source>
        <dbReference type="ARBA" id="ARBA00023136"/>
    </source>
</evidence>
<dbReference type="InParanoid" id="F0ZQM9"/>
<dbReference type="InterPro" id="IPR003439">
    <property type="entry name" value="ABC_transporter-like_ATP-bd"/>
</dbReference>
<dbReference type="InterPro" id="IPR029481">
    <property type="entry name" value="ABC_trans_N"/>
</dbReference>
<feature type="transmembrane region" description="Helical" evidence="10">
    <location>
        <begin position="584"/>
        <end position="605"/>
    </location>
</feature>
<dbReference type="GO" id="GO:0016020">
    <property type="term" value="C:membrane"/>
    <property type="evidence" value="ECO:0007669"/>
    <property type="project" value="UniProtKB-SubCell"/>
</dbReference>
<dbReference type="FunFam" id="3.40.50.300:FF:000054">
    <property type="entry name" value="ABC multidrug transporter atrF"/>
    <property type="match status" value="1"/>
</dbReference>
<comment type="similarity">
    <text evidence="2">Belongs to the ABC transporter superfamily. ABCG family. PDR (TC 3.A.1.205) subfamily.</text>
</comment>
<dbReference type="Pfam" id="PF01061">
    <property type="entry name" value="ABC2_membrane"/>
    <property type="match status" value="2"/>
</dbReference>
<dbReference type="EMBL" id="GL871127">
    <property type="protein sequence ID" value="EGC33758.1"/>
    <property type="molecule type" value="Genomic_DNA"/>
</dbReference>
<dbReference type="GO" id="GO:0140359">
    <property type="term" value="F:ABC-type transporter activity"/>
    <property type="evidence" value="ECO:0007669"/>
    <property type="project" value="InterPro"/>
</dbReference>
<keyword evidence="9 10" id="KW-0472">Membrane</keyword>
<comment type="subcellular location">
    <subcellularLocation>
        <location evidence="1">Membrane</location>
        <topology evidence="1">Multi-pass membrane protein</topology>
    </subcellularLocation>
</comment>
<dbReference type="InterPro" id="IPR010929">
    <property type="entry name" value="PDR_CDR_ABC"/>
</dbReference>
<feature type="transmembrane region" description="Helical" evidence="10">
    <location>
        <begin position="727"/>
        <end position="747"/>
    </location>
</feature>
<dbReference type="PROSITE" id="PS50893">
    <property type="entry name" value="ABC_TRANSPORTER_2"/>
    <property type="match status" value="2"/>
</dbReference>
<keyword evidence="8 10" id="KW-1133">Transmembrane helix</keyword>
<dbReference type="InterPro" id="IPR034003">
    <property type="entry name" value="ABCG_PDR_2"/>
</dbReference>
<dbReference type="OMA" id="HAICAYM"/>
<reference evidence="13" key="1">
    <citation type="journal article" date="2011" name="Genome Biol.">
        <title>Comparative genomics of the social amoebae Dictyostelium discoideum and Dictyostelium purpureum.</title>
        <authorList>
            <consortium name="US DOE Joint Genome Institute (JGI-PGF)"/>
            <person name="Sucgang R."/>
            <person name="Kuo A."/>
            <person name="Tian X."/>
            <person name="Salerno W."/>
            <person name="Parikh A."/>
            <person name="Feasley C.L."/>
            <person name="Dalin E."/>
            <person name="Tu H."/>
            <person name="Huang E."/>
            <person name="Barry K."/>
            <person name="Lindquist E."/>
            <person name="Shapiro H."/>
            <person name="Bruce D."/>
            <person name="Schmutz J."/>
            <person name="Salamov A."/>
            <person name="Fey P."/>
            <person name="Gaudet P."/>
            <person name="Anjard C."/>
            <person name="Babu M.M."/>
            <person name="Basu S."/>
            <person name="Bushmanova Y."/>
            <person name="van der Wel H."/>
            <person name="Katoh-Kurasawa M."/>
            <person name="Dinh C."/>
            <person name="Coutinho P.M."/>
            <person name="Saito T."/>
            <person name="Elias M."/>
            <person name="Schaap P."/>
            <person name="Kay R.R."/>
            <person name="Henrissat B."/>
            <person name="Eichinger L."/>
            <person name="Rivero F."/>
            <person name="Putnam N.H."/>
            <person name="West C.M."/>
            <person name="Loomis W.F."/>
            <person name="Chisholm R.L."/>
            <person name="Shaulsky G."/>
            <person name="Strassmann J.E."/>
            <person name="Queller D.C."/>
            <person name="Kuspa A."/>
            <person name="Grigoriev I.V."/>
        </authorList>
    </citation>
    <scope>NUCLEOTIDE SEQUENCE [LARGE SCALE GENOMIC DNA]</scope>
    <source>
        <strain evidence="13">QSDP1</strain>
    </source>
</reference>
<dbReference type="Proteomes" id="UP000001064">
    <property type="component" value="Unassembled WGS sequence"/>
</dbReference>
<dbReference type="OrthoDB" id="245989at2759"/>
<sequence>MDGRELQELKDGVPSLDQDNLDIESSKEAFDNLNNEIINDSKHIATLNDPESFSPESEDHIKLRDYFMDSQRMAKENGSKEKKIGVTFKSLTVVGKGADASVISDMSSPLFSFIDLFKPSTWTTKVSEFDILHDVTGFCKDGEMLLVLGRPGSGCSTLLRVLSNQTKSYVSVKGDVTYGGIDSNNFKYKAEAIYTPEEDCHHPTLTVRETLDFALKCKTPTNRLPNENKRSFRDKVFNLLLTMFGMVHQSETIVGNEFIRGLSGGERKRLTITEAMVSGSSVTCWDCSTRGLDAASALNLAKSLRITTDTLHKTTIASFYQASDSIYNCFDKVLILEKGRCIYFGPVSNAKQYFLDLGFDCEPRKSIPDFLTGVTNPQERIVKQGYEDKVPITSGDFEEVWKNSKLYQISMEELKDYEIETEKNQPSKDFIEEIKNQKSKTNRKGSQYTTSFITQVIALVKRNFSMIWGDKFGIFSKYLSVIIQACVYGSLFYGMKDDMAGVFTRGGAITGGLFFNAFLSVGEMQMTFFGRRILQKHSSYKMYRPAALHIAQVVNDLPFTLAQVILFSSIVYFMFGLTPDADKFFIYIFINIGCALCCTALFRLFGNLCPSMYVAQNILNVFMIFLFTFAGYTIPKDKLDEIPWFGWFFWCNPFAYSFKALMENEFVGLEFQCTEEAIPYGDFYQNYTANRICPVAGSNQGELKFSGSFYLTKNLSFPTNQLALNTIVVYLLWVLFIILNMIAMSYLDHTSGGYTHKVYKKGKAPKMNDIDEERNQIELVAKATSNIKDTLEMHGGIFTWKNINYTVPVPGGEKLLLDNIDGWIKPGQMTALMGASGAGKTTLLDVLAKRKTLGTVKGECTLNGKPLEIDFERITGYVEQMDVHNPGLTVREALRFSAKLRQEPEVSLEEKFKYVEHVLEMMEMAHLGDALVGNLETGVGISVEERKRLTIGLELVAKPYLLFLDEPTSGLDAQSSYNIIKFIRKLADAGMPLVCTIHQPSSVLFEHFDRILLLGKGGKTVYFGDIGERSSVLSGYFERYGVRPCTQSENPAEYMFEALSTDVNWPVVWNESPEKEAVTLELDQLKVTVNEAFLSQGKPREFATSLWYQFKEVYKRLNLIWWRDPYYTFGCMGQAIISGLVLGFTFFNLQDSSSDMIQRVFFIFEAIILGILLIFAVMPQIIIQKAYFTRDFASKYYSWLPFTLGIVIVELPYTIISGTLFYFCSFWTAGLNYDAYTNFYFWIIYILFMIFCVTFGQAISAFCINNLLAMTVLPLLAVYLFLFSGVMVPPSKIHGFEKWMYYVNPTKYFLEGISTNILDTVNVICTERDLVLFTYPKSDFSSCKEYTEQFELNIKSGYVDNNENGTLPEGYCGYCNYNSGKEYYDTLEWSNDNRWWNFLILCGYVLFNIAMTVGFIYLTKKGRR</sequence>
<dbReference type="eggNOG" id="KOG0065">
    <property type="taxonomic scope" value="Eukaryota"/>
</dbReference>
<evidence type="ECO:0000256" key="5">
    <source>
        <dbReference type="ARBA" id="ARBA00022737"/>
    </source>
</evidence>
<dbReference type="CDD" id="cd03232">
    <property type="entry name" value="ABCG_PDR_domain2"/>
    <property type="match status" value="1"/>
</dbReference>
<feature type="transmembrane region" description="Helical" evidence="10">
    <location>
        <begin position="1267"/>
        <end position="1288"/>
    </location>
</feature>
<keyword evidence="5" id="KW-0677">Repeat</keyword>